<keyword evidence="9 19" id="KW-0808">Transferase</keyword>
<evidence type="ECO:0000256" key="19">
    <source>
        <dbReference type="HAMAP-Rule" id="MF_00719"/>
    </source>
</evidence>
<keyword evidence="10 19" id="KW-0812">Transmembrane</keyword>
<dbReference type="GO" id="GO:0051073">
    <property type="term" value="F:adenosylcobinamide-GDP ribazoletransferase activity"/>
    <property type="evidence" value="ECO:0007669"/>
    <property type="project" value="UniProtKB-UniRule"/>
</dbReference>
<dbReference type="EC" id="2.7.8.26" evidence="5 19"/>
<comment type="caution">
    <text evidence="20">The sequence shown here is derived from an EMBL/GenBank/DDBJ whole genome shotgun (WGS) entry which is preliminary data.</text>
</comment>
<dbReference type="EMBL" id="QNRT01000006">
    <property type="protein sequence ID" value="RBP48597.1"/>
    <property type="molecule type" value="Genomic_DNA"/>
</dbReference>
<feature type="transmembrane region" description="Helical" evidence="19">
    <location>
        <begin position="98"/>
        <end position="116"/>
    </location>
</feature>
<evidence type="ECO:0000256" key="4">
    <source>
        <dbReference type="ARBA" id="ARBA00010561"/>
    </source>
</evidence>
<evidence type="ECO:0000256" key="5">
    <source>
        <dbReference type="ARBA" id="ARBA00013200"/>
    </source>
</evidence>
<dbReference type="GO" id="GO:0005886">
    <property type="term" value="C:plasma membrane"/>
    <property type="evidence" value="ECO:0007669"/>
    <property type="project" value="UniProtKB-SubCell"/>
</dbReference>
<feature type="transmembrane region" description="Helical" evidence="19">
    <location>
        <begin position="195"/>
        <end position="212"/>
    </location>
</feature>
<evidence type="ECO:0000256" key="9">
    <source>
        <dbReference type="ARBA" id="ARBA00022679"/>
    </source>
</evidence>
<dbReference type="PANTHER" id="PTHR34148:SF1">
    <property type="entry name" value="ADENOSYLCOBINAMIDE-GDP RIBAZOLETRANSFERASE"/>
    <property type="match status" value="1"/>
</dbReference>
<dbReference type="GO" id="GO:0009236">
    <property type="term" value="P:cobalamin biosynthetic process"/>
    <property type="evidence" value="ECO:0007669"/>
    <property type="project" value="UniProtKB-UniRule"/>
</dbReference>
<comment type="subcellular location">
    <subcellularLocation>
        <location evidence="2 19">Cell membrane</location>
        <topology evidence="2 19">Multi-pass membrane protein</topology>
    </subcellularLocation>
</comment>
<name>A0A395JLH7_9GAMM</name>
<dbReference type="FunCoup" id="A0A395JLH7">
    <property type="interactions" value="181"/>
</dbReference>
<dbReference type="UniPathway" id="UPA00148">
    <property type="reaction ID" value="UER00238"/>
</dbReference>
<comment type="cofactor">
    <cofactor evidence="1 19">
        <name>Mg(2+)</name>
        <dbReference type="ChEBI" id="CHEBI:18420"/>
    </cofactor>
</comment>
<proteinExistence type="inferred from homology"/>
<dbReference type="NCBIfam" id="TIGR00317">
    <property type="entry name" value="cobS"/>
    <property type="match status" value="1"/>
</dbReference>
<evidence type="ECO:0000256" key="18">
    <source>
        <dbReference type="ARBA" id="ARBA00049504"/>
    </source>
</evidence>
<dbReference type="PANTHER" id="PTHR34148">
    <property type="entry name" value="ADENOSYLCOBINAMIDE-GDP RIBAZOLETRANSFERASE"/>
    <property type="match status" value="1"/>
</dbReference>
<evidence type="ECO:0000256" key="17">
    <source>
        <dbReference type="ARBA" id="ARBA00048623"/>
    </source>
</evidence>
<accession>A0A395JLH7</accession>
<dbReference type="HAMAP" id="MF_00719">
    <property type="entry name" value="CobS"/>
    <property type="match status" value="1"/>
</dbReference>
<keyword evidence="13 19" id="KW-0472">Membrane</keyword>
<sequence length="247" mass="26272">MFYTRIPVPSNSQHSAQILNQSRKYFPAVGCLIGAIGAITYAFSMPLFSPLLSVALSMLATIIATGAFHEDGLADSCDGLGGGWHTDQVLTIMKDSRIGTYGTIGLIAALGIKYLALLELASHAQIALVALVLITAHSLSRQLASSTIERCTYVQDIDQSKVKPVTDRHLSSAAINVSLISTGIPLLILTIIEPFAAITAALSAGIASLWFTRYCNQRIGGYTGDTLGATQQLSELSFYLVFIACLS</sequence>
<comment type="similarity">
    <text evidence="4 19">Belongs to the CobS family.</text>
</comment>
<feature type="transmembrane region" description="Helical" evidence="19">
    <location>
        <begin position="25"/>
        <end position="44"/>
    </location>
</feature>
<feature type="transmembrane region" description="Helical" evidence="19">
    <location>
        <begin position="170"/>
        <end position="189"/>
    </location>
</feature>
<comment type="catalytic activity">
    <reaction evidence="17 19">
        <text>alpha-ribazole + adenosylcob(III)inamide-GDP = adenosylcob(III)alamin + GMP + H(+)</text>
        <dbReference type="Rhea" id="RHEA:16049"/>
        <dbReference type="ChEBI" id="CHEBI:10329"/>
        <dbReference type="ChEBI" id="CHEBI:15378"/>
        <dbReference type="ChEBI" id="CHEBI:18408"/>
        <dbReference type="ChEBI" id="CHEBI:58115"/>
        <dbReference type="ChEBI" id="CHEBI:60487"/>
        <dbReference type="EC" id="2.7.8.26"/>
    </reaction>
</comment>
<keyword evidence="12 19" id="KW-1133">Transmembrane helix</keyword>
<comment type="catalytic activity">
    <reaction evidence="18 19">
        <text>alpha-ribazole 5'-phosphate + adenosylcob(III)inamide-GDP = adenosylcob(III)alamin 5'-phosphate + GMP + H(+)</text>
        <dbReference type="Rhea" id="RHEA:23560"/>
        <dbReference type="ChEBI" id="CHEBI:15378"/>
        <dbReference type="ChEBI" id="CHEBI:57918"/>
        <dbReference type="ChEBI" id="CHEBI:58115"/>
        <dbReference type="ChEBI" id="CHEBI:60487"/>
        <dbReference type="ChEBI" id="CHEBI:60493"/>
        <dbReference type="EC" id="2.7.8.26"/>
    </reaction>
</comment>
<evidence type="ECO:0000256" key="1">
    <source>
        <dbReference type="ARBA" id="ARBA00001946"/>
    </source>
</evidence>
<evidence type="ECO:0000256" key="6">
    <source>
        <dbReference type="ARBA" id="ARBA00015850"/>
    </source>
</evidence>
<evidence type="ECO:0000256" key="8">
    <source>
        <dbReference type="ARBA" id="ARBA00022573"/>
    </source>
</evidence>
<dbReference type="OrthoDB" id="9794626at2"/>
<comment type="function">
    <text evidence="14 19">Joins adenosylcobinamide-GDP and alpha-ribazole to generate adenosylcobalamin (Ado-cobalamin). Also synthesizes adenosylcobalamin 5'-phosphate from adenosylcobinamide-GDP and alpha-ribazole 5'-phosphate.</text>
</comment>
<keyword evidence="8 19" id="KW-0169">Cobalamin biosynthesis</keyword>
<evidence type="ECO:0000256" key="12">
    <source>
        <dbReference type="ARBA" id="ARBA00022989"/>
    </source>
</evidence>
<evidence type="ECO:0000313" key="20">
    <source>
        <dbReference type="EMBL" id="RBP48597.1"/>
    </source>
</evidence>
<evidence type="ECO:0000256" key="16">
    <source>
        <dbReference type="ARBA" id="ARBA00032853"/>
    </source>
</evidence>
<evidence type="ECO:0000256" key="2">
    <source>
        <dbReference type="ARBA" id="ARBA00004651"/>
    </source>
</evidence>
<evidence type="ECO:0000256" key="15">
    <source>
        <dbReference type="ARBA" id="ARBA00032605"/>
    </source>
</evidence>
<evidence type="ECO:0000256" key="13">
    <source>
        <dbReference type="ARBA" id="ARBA00023136"/>
    </source>
</evidence>
<keyword evidence="7 19" id="KW-1003">Cell membrane</keyword>
<evidence type="ECO:0000256" key="14">
    <source>
        <dbReference type="ARBA" id="ARBA00025228"/>
    </source>
</evidence>
<evidence type="ECO:0000256" key="7">
    <source>
        <dbReference type="ARBA" id="ARBA00022475"/>
    </source>
</evidence>
<dbReference type="Proteomes" id="UP000253083">
    <property type="component" value="Unassembled WGS sequence"/>
</dbReference>
<protein>
    <recommendedName>
        <fullName evidence="6 19">Adenosylcobinamide-GDP ribazoletransferase</fullName>
        <ecNumber evidence="5 19">2.7.8.26</ecNumber>
    </recommendedName>
    <alternativeName>
        <fullName evidence="16 19">Cobalamin synthase</fullName>
    </alternativeName>
    <alternativeName>
        <fullName evidence="15 19">Cobalamin-5'-phosphate synthase</fullName>
    </alternativeName>
</protein>
<evidence type="ECO:0000313" key="21">
    <source>
        <dbReference type="Proteomes" id="UP000253083"/>
    </source>
</evidence>
<evidence type="ECO:0000256" key="3">
    <source>
        <dbReference type="ARBA" id="ARBA00004663"/>
    </source>
</evidence>
<gene>
    <name evidence="19" type="primary">cobS</name>
    <name evidence="20" type="ORF">DFR28_10684</name>
</gene>
<dbReference type="InParanoid" id="A0A395JLH7"/>
<dbReference type="AlphaFoldDB" id="A0A395JLH7"/>
<keyword evidence="21" id="KW-1185">Reference proteome</keyword>
<organism evidence="20 21">
    <name type="scientific">Arenicella xantha</name>
    <dbReference type="NCBI Taxonomy" id="644221"/>
    <lineage>
        <taxon>Bacteria</taxon>
        <taxon>Pseudomonadati</taxon>
        <taxon>Pseudomonadota</taxon>
        <taxon>Gammaproteobacteria</taxon>
        <taxon>Arenicellales</taxon>
        <taxon>Arenicellaceae</taxon>
        <taxon>Arenicella</taxon>
    </lineage>
</organism>
<evidence type="ECO:0000256" key="10">
    <source>
        <dbReference type="ARBA" id="ARBA00022692"/>
    </source>
</evidence>
<reference evidence="20 21" key="1">
    <citation type="submission" date="2018-06" db="EMBL/GenBank/DDBJ databases">
        <title>Genomic Encyclopedia of Type Strains, Phase IV (KMG-IV): sequencing the most valuable type-strain genomes for metagenomic binning, comparative biology and taxonomic classification.</title>
        <authorList>
            <person name="Goeker M."/>
        </authorList>
    </citation>
    <scope>NUCLEOTIDE SEQUENCE [LARGE SCALE GENOMIC DNA]</scope>
    <source>
        <strain evidence="20 21">DSM 24032</strain>
    </source>
</reference>
<comment type="pathway">
    <text evidence="3 19">Cofactor biosynthesis; adenosylcobalamin biosynthesis; adenosylcobalamin from cob(II)yrinate a,c-diamide: step 7/7.</text>
</comment>
<dbReference type="GO" id="GO:0008818">
    <property type="term" value="F:cobalamin 5'-phosphate synthase activity"/>
    <property type="evidence" value="ECO:0007669"/>
    <property type="project" value="UniProtKB-UniRule"/>
</dbReference>
<dbReference type="InterPro" id="IPR003805">
    <property type="entry name" value="CobS"/>
</dbReference>
<evidence type="ECO:0000256" key="11">
    <source>
        <dbReference type="ARBA" id="ARBA00022842"/>
    </source>
</evidence>
<dbReference type="Pfam" id="PF02654">
    <property type="entry name" value="CobS"/>
    <property type="match status" value="1"/>
</dbReference>
<keyword evidence="11 19" id="KW-0460">Magnesium</keyword>
<dbReference type="NCBIfam" id="NF001277">
    <property type="entry name" value="PRK00235.1-3"/>
    <property type="match status" value="1"/>
</dbReference>